<evidence type="ECO:0000313" key="1">
    <source>
        <dbReference type="EMBL" id="MCS3711312.1"/>
    </source>
</evidence>
<sequence>MLSDLGLQNLVQNRLQENGHSSVALKQLLDLLVVDLDLNSSHRASVLVVGLTRLQPGRTRWLCLSSRVSYTIIGTQPAGKTALKLALRDGEKTVANTTVSNDPDGHEQLLRWLQEQGAGSEKTDVCMEASGDSEKAIARRLYEEDYRAGARVQGESRSTRQAN</sequence>
<accession>A0A9X2TG65</accession>
<dbReference type="RefSeq" id="WP_259124335.1">
    <property type="nucleotide sequence ID" value="NZ_JANUAE010000012.1"/>
</dbReference>
<comment type="caution">
    <text evidence="1">The sequence shown here is derived from an EMBL/GenBank/DDBJ whole genome shotgun (WGS) entry which is preliminary data.</text>
</comment>
<protein>
    <submittedName>
        <fullName evidence="1">Uncharacterized protein</fullName>
    </submittedName>
</protein>
<gene>
    <name evidence="1" type="ORF">GGP61_002945</name>
</gene>
<dbReference type="EMBL" id="JANUAE010000012">
    <property type="protein sequence ID" value="MCS3711312.1"/>
    <property type="molecule type" value="Genomic_DNA"/>
</dbReference>
<dbReference type="Proteomes" id="UP001155057">
    <property type="component" value="Unassembled WGS sequence"/>
</dbReference>
<dbReference type="AlphaFoldDB" id="A0A9X2TG65"/>
<evidence type="ECO:0000313" key="2">
    <source>
        <dbReference type="Proteomes" id="UP001155057"/>
    </source>
</evidence>
<name>A0A9X2TG65_9BACT</name>
<organism evidence="1 2">
    <name type="scientific">Salinibacter ruber</name>
    <dbReference type="NCBI Taxonomy" id="146919"/>
    <lineage>
        <taxon>Bacteria</taxon>
        <taxon>Pseudomonadati</taxon>
        <taxon>Rhodothermota</taxon>
        <taxon>Rhodothermia</taxon>
        <taxon>Rhodothermales</taxon>
        <taxon>Salinibacteraceae</taxon>
        <taxon>Salinibacter</taxon>
    </lineage>
</organism>
<proteinExistence type="predicted"/>
<reference evidence="1" key="1">
    <citation type="submission" date="2022-08" db="EMBL/GenBank/DDBJ databases">
        <title>Genomic Encyclopedia of Type Strains, Phase V (KMG-V): Genome sequencing to study the core and pangenomes of soil and plant-associated prokaryotes.</title>
        <authorList>
            <person name="Whitman W."/>
        </authorList>
    </citation>
    <scope>NUCLEOTIDE SEQUENCE</scope>
    <source>
        <strain evidence="1">SP3049</strain>
    </source>
</reference>